<dbReference type="EMBL" id="KN822063">
    <property type="protein sequence ID" value="KIM60347.1"/>
    <property type="molecule type" value="Genomic_DNA"/>
</dbReference>
<dbReference type="HOGENOM" id="CLU_023805_1_1_1"/>
<dbReference type="InParanoid" id="A0A0C3A6F4"/>
<dbReference type="Gene3D" id="3.40.50.300">
    <property type="entry name" value="P-loop containing nucleotide triphosphate hydrolases"/>
    <property type="match status" value="1"/>
</dbReference>
<evidence type="ECO:0000313" key="1">
    <source>
        <dbReference type="EMBL" id="KIM60347.1"/>
    </source>
</evidence>
<dbReference type="Proteomes" id="UP000053989">
    <property type="component" value="Unassembled WGS sequence"/>
</dbReference>
<dbReference type="OrthoDB" id="59699at2759"/>
<dbReference type="SUPFAM" id="SSF52540">
    <property type="entry name" value="P-loop containing nucleoside triphosphate hydrolases"/>
    <property type="match status" value="1"/>
</dbReference>
<evidence type="ECO:0000313" key="2">
    <source>
        <dbReference type="Proteomes" id="UP000053989"/>
    </source>
</evidence>
<name>A0A0C3A6F4_9AGAM</name>
<accession>A0A0C3A6F4</accession>
<reference evidence="2" key="2">
    <citation type="submission" date="2015-01" db="EMBL/GenBank/DDBJ databases">
        <title>Evolutionary Origins and Diversification of the Mycorrhizal Mutualists.</title>
        <authorList>
            <consortium name="DOE Joint Genome Institute"/>
            <consortium name="Mycorrhizal Genomics Consortium"/>
            <person name="Kohler A."/>
            <person name="Kuo A."/>
            <person name="Nagy L.G."/>
            <person name="Floudas D."/>
            <person name="Copeland A."/>
            <person name="Barry K.W."/>
            <person name="Cichocki N."/>
            <person name="Veneault-Fourrey C."/>
            <person name="LaButti K."/>
            <person name="Lindquist E.A."/>
            <person name="Lipzen A."/>
            <person name="Lundell T."/>
            <person name="Morin E."/>
            <person name="Murat C."/>
            <person name="Riley R."/>
            <person name="Ohm R."/>
            <person name="Sun H."/>
            <person name="Tunlid A."/>
            <person name="Henrissat B."/>
            <person name="Grigoriev I.V."/>
            <person name="Hibbett D.S."/>
            <person name="Martin F."/>
        </authorList>
    </citation>
    <scope>NUCLEOTIDE SEQUENCE [LARGE SCALE GENOMIC DNA]</scope>
    <source>
        <strain evidence="2">Foug A</strain>
    </source>
</reference>
<proteinExistence type="predicted"/>
<dbReference type="AlphaFoldDB" id="A0A0C3A6F4"/>
<organism evidence="1 2">
    <name type="scientific">Scleroderma citrinum Foug A</name>
    <dbReference type="NCBI Taxonomy" id="1036808"/>
    <lineage>
        <taxon>Eukaryota</taxon>
        <taxon>Fungi</taxon>
        <taxon>Dikarya</taxon>
        <taxon>Basidiomycota</taxon>
        <taxon>Agaricomycotina</taxon>
        <taxon>Agaricomycetes</taxon>
        <taxon>Agaricomycetidae</taxon>
        <taxon>Boletales</taxon>
        <taxon>Sclerodermatineae</taxon>
        <taxon>Sclerodermataceae</taxon>
        <taxon>Scleroderma</taxon>
    </lineage>
</organism>
<sequence>MDPEIIRKHFNHIGRFRVLIISRSKAGKMTLLRCVCNTTELPEVFNAKGKKTNNAQRGDHDIENELIFRSNRHFIFHDSRGFKSGSVSELELMKKFIADRVMKKQLAEQVHAIWFCIPMCESERPIVAAEEQFFNECNTDHVPVIVLLTKADSMREQAIGQLRDEGVKLKEAIQRAESLAPKVLSEVSTKIRNQLDRCKYPPKIYLPMRGMNTKDADCEPLIRCTMNALDDIELQKLVVSAQQVNFDLNIEFAIR</sequence>
<evidence type="ECO:0008006" key="3">
    <source>
        <dbReference type="Google" id="ProtNLM"/>
    </source>
</evidence>
<keyword evidence="2" id="KW-1185">Reference proteome</keyword>
<reference evidence="1 2" key="1">
    <citation type="submission" date="2014-04" db="EMBL/GenBank/DDBJ databases">
        <authorList>
            <consortium name="DOE Joint Genome Institute"/>
            <person name="Kuo A."/>
            <person name="Kohler A."/>
            <person name="Nagy L.G."/>
            <person name="Floudas D."/>
            <person name="Copeland A."/>
            <person name="Barry K.W."/>
            <person name="Cichocki N."/>
            <person name="Veneault-Fourrey C."/>
            <person name="LaButti K."/>
            <person name="Lindquist E.A."/>
            <person name="Lipzen A."/>
            <person name="Lundell T."/>
            <person name="Morin E."/>
            <person name="Murat C."/>
            <person name="Sun H."/>
            <person name="Tunlid A."/>
            <person name="Henrissat B."/>
            <person name="Grigoriev I.V."/>
            <person name="Hibbett D.S."/>
            <person name="Martin F."/>
            <person name="Nordberg H.P."/>
            <person name="Cantor M.N."/>
            <person name="Hua S.X."/>
        </authorList>
    </citation>
    <scope>NUCLEOTIDE SEQUENCE [LARGE SCALE GENOMIC DNA]</scope>
    <source>
        <strain evidence="1 2">Foug A</strain>
    </source>
</reference>
<protein>
    <recommendedName>
        <fullName evidence="3">G domain-containing protein</fullName>
    </recommendedName>
</protein>
<dbReference type="InterPro" id="IPR027417">
    <property type="entry name" value="P-loop_NTPase"/>
</dbReference>
<gene>
    <name evidence="1" type="ORF">SCLCIDRAFT_124477</name>
</gene>